<evidence type="ECO:0000313" key="7">
    <source>
        <dbReference type="EMBL" id="NYI95216.1"/>
    </source>
</evidence>
<organism evidence="7 8">
    <name type="scientific">Streptomonospora nanhaiensis</name>
    <dbReference type="NCBI Taxonomy" id="1323731"/>
    <lineage>
        <taxon>Bacteria</taxon>
        <taxon>Bacillati</taxon>
        <taxon>Actinomycetota</taxon>
        <taxon>Actinomycetes</taxon>
        <taxon>Streptosporangiales</taxon>
        <taxon>Nocardiopsidaceae</taxon>
        <taxon>Streptomonospora</taxon>
    </lineage>
</organism>
<dbReference type="InterPro" id="IPR036736">
    <property type="entry name" value="ACP-like_sf"/>
</dbReference>
<dbReference type="PROSITE" id="PS00012">
    <property type="entry name" value="PHOSPHOPANTETHEINE"/>
    <property type="match status" value="1"/>
</dbReference>
<dbReference type="PANTHER" id="PTHR43775:SF37">
    <property type="entry name" value="SI:DKEY-61P9.11"/>
    <property type="match status" value="1"/>
</dbReference>
<evidence type="ECO:0000256" key="1">
    <source>
        <dbReference type="ARBA" id="ARBA00022450"/>
    </source>
</evidence>
<dbReference type="InterPro" id="IPR036291">
    <property type="entry name" value="NAD(P)-bd_dom_sf"/>
</dbReference>
<dbReference type="InterPro" id="IPR020807">
    <property type="entry name" value="PKS_DH"/>
</dbReference>
<dbReference type="Gene3D" id="3.10.129.110">
    <property type="entry name" value="Polyketide synthase dehydratase"/>
    <property type="match status" value="1"/>
</dbReference>
<evidence type="ECO:0000256" key="3">
    <source>
        <dbReference type="ARBA" id="ARBA00022679"/>
    </source>
</evidence>
<feature type="domain" description="PKS/mFAS DH" evidence="6">
    <location>
        <begin position="1"/>
        <end position="257"/>
    </location>
</feature>
<dbReference type="PANTHER" id="PTHR43775">
    <property type="entry name" value="FATTY ACID SYNTHASE"/>
    <property type="match status" value="1"/>
</dbReference>
<dbReference type="InterPro" id="IPR049551">
    <property type="entry name" value="PKS_DH_C"/>
</dbReference>
<evidence type="ECO:0000313" key="8">
    <source>
        <dbReference type="Proteomes" id="UP000575985"/>
    </source>
</evidence>
<dbReference type="InterPro" id="IPR013968">
    <property type="entry name" value="PKS_KR"/>
</dbReference>
<dbReference type="PROSITE" id="PS52019">
    <property type="entry name" value="PKS_MFAS_DH"/>
    <property type="match status" value="1"/>
</dbReference>
<dbReference type="SMART" id="SM00823">
    <property type="entry name" value="PKS_PP"/>
    <property type="match status" value="1"/>
</dbReference>
<dbReference type="SMART" id="SM01294">
    <property type="entry name" value="PKS_PP_betabranch"/>
    <property type="match status" value="1"/>
</dbReference>
<dbReference type="InterPro" id="IPR009081">
    <property type="entry name" value="PP-bd_ACP"/>
</dbReference>
<dbReference type="InterPro" id="IPR049552">
    <property type="entry name" value="PKS_DH_N"/>
</dbReference>
<keyword evidence="8" id="KW-1185">Reference proteome</keyword>
<dbReference type="AlphaFoldDB" id="A0A853BKY5"/>
<dbReference type="InterPro" id="IPR057326">
    <property type="entry name" value="KR_dom"/>
</dbReference>
<dbReference type="Gene3D" id="1.10.1200.10">
    <property type="entry name" value="ACP-like"/>
    <property type="match status" value="1"/>
</dbReference>
<dbReference type="InterPro" id="IPR049900">
    <property type="entry name" value="PKS_mFAS_DH"/>
</dbReference>
<dbReference type="InterPro" id="IPR020806">
    <property type="entry name" value="PKS_PP-bd"/>
</dbReference>
<proteinExistence type="predicted"/>
<dbReference type="SUPFAM" id="SSF51735">
    <property type="entry name" value="NAD(P)-binding Rossmann-fold domains"/>
    <property type="match status" value="2"/>
</dbReference>
<feature type="region of interest" description="C-terminal hotdog fold" evidence="4">
    <location>
        <begin position="108"/>
        <end position="257"/>
    </location>
</feature>
<dbReference type="EMBL" id="JACCFO010000001">
    <property type="protein sequence ID" value="NYI95216.1"/>
    <property type="molecule type" value="Genomic_DNA"/>
</dbReference>
<feature type="region of interest" description="N-terminal hotdog fold" evidence="4">
    <location>
        <begin position="1"/>
        <end position="94"/>
    </location>
</feature>
<comment type="caution">
    <text evidence="4">Lacks conserved residue(s) required for the propagation of feature annotation.</text>
</comment>
<keyword evidence="2" id="KW-0597">Phosphoprotein</keyword>
<keyword evidence="1" id="KW-0596">Phosphopantetheine</keyword>
<dbReference type="Gene3D" id="3.40.50.720">
    <property type="entry name" value="NAD(P)-binding Rossmann-like Domain"/>
    <property type="match status" value="2"/>
</dbReference>
<dbReference type="SMART" id="SM00826">
    <property type="entry name" value="PKS_DH"/>
    <property type="match status" value="1"/>
</dbReference>
<gene>
    <name evidence="7" type="ORF">HNR12_001493</name>
</gene>
<dbReference type="Pfam" id="PF21089">
    <property type="entry name" value="PKS_DH_N"/>
    <property type="match status" value="1"/>
</dbReference>
<dbReference type="SUPFAM" id="SSF47336">
    <property type="entry name" value="ACP-like"/>
    <property type="match status" value="1"/>
</dbReference>
<evidence type="ECO:0000259" key="5">
    <source>
        <dbReference type="PROSITE" id="PS50075"/>
    </source>
</evidence>
<evidence type="ECO:0000256" key="2">
    <source>
        <dbReference type="ARBA" id="ARBA00022553"/>
    </source>
</evidence>
<dbReference type="GO" id="GO:0004312">
    <property type="term" value="F:fatty acid synthase activity"/>
    <property type="evidence" value="ECO:0007669"/>
    <property type="project" value="TreeGrafter"/>
</dbReference>
<dbReference type="InterPro" id="IPR042104">
    <property type="entry name" value="PKS_dehydratase_sf"/>
</dbReference>
<dbReference type="GO" id="GO:0031177">
    <property type="term" value="F:phosphopantetheine binding"/>
    <property type="evidence" value="ECO:0007669"/>
    <property type="project" value="InterPro"/>
</dbReference>
<reference evidence="7 8" key="1">
    <citation type="submission" date="2020-07" db="EMBL/GenBank/DDBJ databases">
        <title>Sequencing the genomes of 1000 actinobacteria strains.</title>
        <authorList>
            <person name="Klenk H.-P."/>
        </authorList>
    </citation>
    <scope>NUCLEOTIDE SEQUENCE [LARGE SCALE GENOMIC DNA]</scope>
    <source>
        <strain evidence="7 8">DSM 45927</strain>
    </source>
</reference>
<dbReference type="Pfam" id="PF08659">
    <property type="entry name" value="KR"/>
    <property type="match status" value="1"/>
</dbReference>
<dbReference type="Pfam" id="PF00550">
    <property type="entry name" value="PP-binding"/>
    <property type="match status" value="1"/>
</dbReference>
<name>A0A853BKY5_9ACTN</name>
<comment type="caution">
    <text evidence="7">The sequence shown here is derived from an EMBL/GenBank/DDBJ whole genome shotgun (WGS) entry which is preliminary data.</text>
</comment>
<dbReference type="InterPro" id="IPR050091">
    <property type="entry name" value="PKS_NRPS_Biosynth_Enz"/>
</dbReference>
<dbReference type="Pfam" id="PF14765">
    <property type="entry name" value="PS-DH"/>
    <property type="match status" value="1"/>
</dbReference>
<dbReference type="GO" id="GO:0006633">
    <property type="term" value="P:fatty acid biosynthetic process"/>
    <property type="evidence" value="ECO:0007669"/>
    <property type="project" value="TreeGrafter"/>
</dbReference>
<protein>
    <submittedName>
        <fullName evidence="7">NAD(P)-dependent dehydrogenase (Short-subunit alcohol dehydrogenase family)/acyl carrier protein</fullName>
    </submittedName>
</protein>
<dbReference type="PROSITE" id="PS50075">
    <property type="entry name" value="CARRIER"/>
    <property type="match status" value="1"/>
</dbReference>
<sequence>MFDTVVLPGVAFLEIALAAAGAVLGGPGGELADTVIHRAMDFADGAPRTVQTLVAAEEAGARALRVYSRPAGAAPGAPWTHHFSTRLRALGADPAPEPVWAGLPEAEPGTAADPEVIYAGERARSIDLGPSFHATRRLWRADLGARSEIAAPQALRGRTGRYRAHPVLLEALFLALTVAYPAEHGHRTYVPAGVERLRAWAPLGEEVRCAARIRPVPAGTEAPETLVGDARLTAPDGRVLVELTGIVLKRAERHTMIGRAAEPWRAWLHRTVWRPLPLTPDSGAAGTRWVVLADAGLGEALRAAARERGARCTVVAGADPDPAALAGAELATAARAGGPAEPWTALRGGVRHAARLVAAPPEGPAAAVRVRPEGTYLVTGGLGGLGLRLARFLVERGARHLVLAGRGAPGAQARAVLAELEAAGARVVAHQADVADPGQAAALVAALDADPALPPVAGAAHLAGVLDDGALTELTPERFARAMAPKTAGAWHLTRLLGGRGLDFLVLYSSVSAVLGTPGQANYAAANAYLDALASLLRAEGVPALAVQWGSWAEAGMSARAEDAAKAARHGEYRLPPADALAALAHLLAAPPEDAAAAVLRVDWAVRARAEGALPRLLSELARPPREEPGQGGAPAWDVAAAPPEERRRLLADHLRRELSLVLGVDEDIDPGQGFASLGLDSVASIELRNRVQRKLGLRLDLTLAYDHPTLADLADHLAEVVGAAGGPAPGSAPAGGGANGGAGGAARRLAAKLGVGLSSDG</sequence>
<dbReference type="InterPro" id="IPR006162">
    <property type="entry name" value="Ppantetheine_attach_site"/>
</dbReference>
<dbReference type="Proteomes" id="UP000575985">
    <property type="component" value="Unassembled WGS sequence"/>
</dbReference>
<accession>A0A853BKY5</accession>
<feature type="domain" description="Carrier" evidence="5">
    <location>
        <begin position="646"/>
        <end position="722"/>
    </location>
</feature>
<dbReference type="SMART" id="SM00822">
    <property type="entry name" value="PKS_KR"/>
    <property type="match status" value="1"/>
</dbReference>
<keyword evidence="3" id="KW-0808">Transferase</keyword>
<evidence type="ECO:0000259" key="6">
    <source>
        <dbReference type="PROSITE" id="PS52019"/>
    </source>
</evidence>
<evidence type="ECO:0000256" key="4">
    <source>
        <dbReference type="PROSITE-ProRule" id="PRU01363"/>
    </source>
</evidence>